<dbReference type="InterPro" id="IPR025943">
    <property type="entry name" value="Sigma_54_int_dom_ATP-bd_2"/>
</dbReference>
<keyword evidence="2" id="KW-0067">ATP-binding</keyword>
<dbReference type="InterPro" id="IPR025662">
    <property type="entry name" value="Sigma_54_int_dom_ATP-bd_1"/>
</dbReference>
<keyword evidence="4" id="KW-0804">Transcription</keyword>
<keyword evidence="1" id="KW-0547">Nucleotide-binding</keyword>
<evidence type="ECO:0000256" key="4">
    <source>
        <dbReference type="ARBA" id="ARBA00023163"/>
    </source>
</evidence>
<protein>
    <submittedName>
        <fullName evidence="6">Transcriptional regulatory protein ZraR</fullName>
    </submittedName>
</protein>
<dbReference type="Gene3D" id="1.10.8.60">
    <property type="match status" value="1"/>
</dbReference>
<dbReference type="PROSITE" id="PS00675">
    <property type="entry name" value="SIGMA54_INTERACT_1"/>
    <property type="match status" value="1"/>
</dbReference>
<dbReference type="PROSITE" id="PS00676">
    <property type="entry name" value="SIGMA54_INTERACT_2"/>
    <property type="match status" value="1"/>
</dbReference>
<evidence type="ECO:0000313" key="6">
    <source>
        <dbReference type="EMBL" id="QDV05416.1"/>
    </source>
</evidence>
<feature type="domain" description="Sigma-54 factor interaction" evidence="5">
    <location>
        <begin position="146"/>
        <end position="375"/>
    </location>
</feature>
<accession>A0A518EMW2</accession>
<dbReference type="InterPro" id="IPR003593">
    <property type="entry name" value="AAA+_ATPase"/>
</dbReference>
<dbReference type="Pfam" id="PF00158">
    <property type="entry name" value="Sigma54_activat"/>
    <property type="match status" value="1"/>
</dbReference>
<dbReference type="InterPro" id="IPR002078">
    <property type="entry name" value="Sigma_54_int"/>
</dbReference>
<dbReference type="SUPFAM" id="SSF46689">
    <property type="entry name" value="Homeodomain-like"/>
    <property type="match status" value="1"/>
</dbReference>
<dbReference type="InterPro" id="IPR011006">
    <property type="entry name" value="CheY-like_superfamily"/>
</dbReference>
<proteinExistence type="predicted"/>
<dbReference type="FunFam" id="3.40.50.300:FF:000006">
    <property type="entry name" value="DNA-binding transcriptional regulator NtrC"/>
    <property type="match status" value="1"/>
</dbReference>
<reference evidence="6 7" key="1">
    <citation type="submission" date="2019-02" db="EMBL/GenBank/DDBJ databases">
        <title>Deep-cultivation of Planctomycetes and their phenomic and genomic characterization uncovers novel biology.</title>
        <authorList>
            <person name="Wiegand S."/>
            <person name="Jogler M."/>
            <person name="Boedeker C."/>
            <person name="Pinto D."/>
            <person name="Vollmers J."/>
            <person name="Rivas-Marin E."/>
            <person name="Kohn T."/>
            <person name="Peeters S.H."/>
            <person name="Heuer A."/>
            <person name="Rast P."/>
            <person name="Oberbeckmann S."/>
            <person name="Bunk B."/>
            <person name="Jeske O."/>
            <person name="Meyerdierks A."/>
            <person name="Storesund J.E."/>
            <person name="Kallscheuer N."/>
            <person name="Luecker S."/>
            <person name="Lage O.M."/>
            <person name="Pohl T."/>
            <person name="Merkel B.J."/>
            <person name="Hornburger P."/>
            <person name="Mueller R.-W."/>
            <person name="Bruemmer F."/>
            <person name="Labrenz M."/>
            <person name="Spormann A.M."/>
            <person name="Op den Camp H."/>
            <person name="Overmann J."/>
            <person name="Amann R."/>
            <person name="Jetten M.S.M."/>
            <person name="Mascher T."/>
            <person name="Medema M.H."/>
            <person name="Devos D.P."/>
            <person name="Kaster A.-K."/>
            <person name="Ovreas L."/>
            <person name="Rohde M."/>
            <person name="Galperin M.Y."/>
            <person name="Jogler C."/>
        </authorList>
    </citation>
    <scope>NUCLEOTIDE SEQUENCE [LARGE SCALE GENOMIC DNA]</scope>
    <source>
        <strain evidence="6 7">Poly30</strain>
    </source>
</reference>
<dbReference type="PANTHER" id="PTHR32071">
    <property type="entry name" value="TRANSCRIPTIONAL REGULATORY PROTEIN"/>
    <property type="match status" value="1"/>
</dbReference>
<dbReference type="InterPro" id="IPR009057">
    <property type="entry name" value="Homeodomain-like_sf"/>
</dbReference>
<name>A0A518EMW2_9BACT</name>
<evidence type="ECO:0000313" key="7">
    <source>
        <dbReference type="Proteomes" id="UP000320390"/>
    </source>
</evidence>
<dbReference type="SMART" id="SM00382">
    <property type="entry name" value="AAA"/>
    <property type="match status" value="1"/>
</dbReference>
<dbReference type="RefSeq" id="WP_145194823.1">
    <property type="nucleotide sequence ID" value="NZ_CP036434.1"/>
</dbReference>
<evidence type="ECO:0000259" key="5">
    <source>
        <dbReference type="PROSITE" id="PS50045"/>
    </source>
</evidence>
<evidence type="ECO:0000256" key="2">
    <source>
        <dbReference type="ARBA" id="ARBA00022840"/>
    </source>
</evidence>
<evidence type="ECO:0000256" key="3">
    <source>
        <dbReference type="ARBA" id="ARBA00023015"/>
    </source>
</evidence>
<dbReference type="InterPro" id="IPR058031">
    <property type="entry name" value="AAA_lid_NorR"/>
</dbReference>
<dbReference type="Proteomes" id="UP000320390">
    <property type="component" value="Chromosome"/>
</dbReference>
<dbReference type="EMBL" id="CP036434">
    <property type="protein sequence ID" value="QDV05416.1"/>
    <property type="molecule type" value="Genomic_DNA"/>
</dbReference>
<dbReference type="SUPFAM" id="SSF52540">
    <property type="entry name" value="P-loop containing nucleoside triphosphate hydrolases"/>
    <property type="match status" value="1"/>
</dbReference>
<dbReference type="PROSITE" id="PS50045">
    <property type="entry name" value="SIGMA54_INTERACT_4"/>
    <property type="match status" value="1"/>
</dbReference>
<organism evidence="6 7">
    <name type="scientific">Saltatorellus ferox</name>
    <dbReference type="NCBI Taxonomy" id="2528018"/>
    <lineage>
        <taxon>Bacteria</taxon>
        <taxon>Pseudomonadati</taxon>
        <taxon>Planctomycetota</taxon>
        <taxon>Planctomycetia</taxon>
        <taxon>Planctomycetia incertae sedis</taxon>
        <taxon>Saltatorellus</taxon>
    </lineage>
</organism>
<dbReference type="AlphaFoldDB" id="A0A518EMW2"/>
<evidence type="ECO:0000256" key="1">
    <source>
        <dbReference type="ARBA" id="ARBA00022741"/>
    </source>
</evidence>
<keyword evidence="7" id="KW-1185">Reference proteome</keyword>
<dbReference type="GO" id="GO:0005524">
    <property type="term" value="F:ATP binding"/>
    <property type="evidence" value="ECO:0007669"/>
    <property type="project" value="UniProtKB-KW"/>
</dbReference>
<dbReference type="Gene3D" id="3.40.50.300">
    <property type="entry name" value="P-loop containing nucleotide triphosphate hydrolases"/>
    <property type="match status" value="1"/>
</dbReference>
<keyword evidence="3" id="KW-0805">Transcription regulation</keyword>
<dbReference type="InterPro" id="IPR027417">
    <property type="entry name" value="P-loop_NTPase"/>
</dbReference>
<dbReference type="InterPro" id="IPR002197">
    <property type="entry name" value="HTH_Fis"/>
</dbReference>
<dbReference type="Gene3D" id="1.10.10.60">
    <property type="entry name" value="Homeodomain-like"/>
    <property type="match status" value="1"/>
</dbReference>
<dbReference type="GO" id="GO:0043565">
    <property type="term" value="F:sequence-specific DNA binding"/>
    <property type="evidence" value="ECO:0007669"/>
    <property type="project" value="InterPro"/>
</dbReference>
<dbReference type="Gene3D" id="3.40.50.2300">
    <property type="match status" value="1"/>
</dbReference>
<dbReference type="Pfam" id="PF25601">
    <property type="entry name" value="AAA_lid_14"/>
    <property type="match status" value="1"/>
</dbReference>
<dbReference type="OrthoDB" id="9807827at2"/>
<dbReference type="PANTHER" id="PTHR32071:SF99">
    <property type="entry name" value="TRANSCRIPTIONAL REGULATORY PROTEIN"/>
    <property type="match status" value="1"/>
</dbReference>
<sequence length="477" mass="52208">MLPRVILAAPRLSSAPWLADQLQDEFEVLVLPRGAEWIGWIQQHTGDVLVIDHELLGATPLAALKKAAAGGTPPLSVALIGGQGSELAEVEARRAELITAGTHAVLGRTLEKGELRDAVRALARRRQEEIDATAQLAEDSSRLSDFASESPKMKELLAVARKVARADTSLLITGETGTGKEYLTQAIHAEGRRAKGPFVAINCAAMAESLMESELFGHAPGAFTGAIQRRRGCFELAHGGTLFLDEIGEMPMALQSKLLRALQERKIQPIGDEKAVDVDVRIIAATNRNLETEVEAKRFRADLYFRLSVVTLDIPPLRERRQDILRMAQNHVEHFASVLRSNVQGFDDASLAALLVYPWPGNVREMINLVERAVLLADGTWLGLEDLPPAVRRYRQGASQEHVGVAGAPPELDVSPSRGWKEARDEVLLDFDRRYFTALLKTTRGNAGEAADLAGIPARTLYDALKRAGIRREDFLA</sequence>
<dbReference type="Pfam" id="PF02954">
    <property type="entry name" value="HTH_8"/>
    <property type="match status" value="1"/>
</dbReference>
<gene>
    <name evidence="6" type="primary">zraR_3</name>
    <name evidence="6" type="ORF">Poly30_09130</name>
</gene>
<dbReference type="SUPFAM" id="SSF52172">
    <property type="entry name" value="CheY-like"/>
    <property type="match status" value="1"/>
</dbReference>
<dbReference type="CDD" id="cd00009">
    <property type="entry name" value="AAA"/>
    <property type="match status" value="1"/>
</dbReference>
<dbReference type="GO" id="GO:0006355">
    <property type="term" value="P:regulation of DNA-templated transcription"/>
    <property type="evidence" value="ECO:0007669"/>
    <property type="project" value="InterPro"/>
</dbReference>